<dbReference type="PANTHER" id="PTHR10165:SF35">
    <property type="entry name" value="RE23632P"/>
    <property type="match status" value="1"/>
</dbReference>
<keyword evidence="4 6" id="KW-1133">Transmembrane helix</keyword>
<comment type="caution">
    <text evidence="8">The sequence shown here is derived from an EMBL/GenBank/DDBJ whole genome shotgun (WGS) entry which is preliminary data.</text>
</comment>
<evidence type="ECO:0000256" key="2">
    <source>
        <dbReference type="ARBA" id="ARBA00008816"/>
    </source>
</evidence>
<feature type="transmembrane region" description="Helical" evidence="6">
    <location>
        <begin position="69"/>
        <end position="94"/>
    </location>
</feature>
<comment type="similarity">
    <text evidence="2">Belongs to the PA-phosphatase related phosphoesterase family.</text>
</comment>
<comment type="subcellular location">
    <subcellularLocation>
        <location evidence="1">Membrane</location>
        <topology evidence="1">Multi-pass membrane protein</topology>
    </subcellularLocation>
</comment>
<accession>A0ABR2IJ25</accession>
<reference evidence="8 9" key="1">
    <citation type="submission" date="2024-04" db="EMBL/GenBank/DDBJ databases">
        <title>Tritrichomonas musculus Genome.</title>
        <authorList>
            <person name="Alves-Ferreira E."/>
            <person name="Grigg M."/>
            <person name="Lorenzi H."/>
            <person name="Galac M."/>
        </authorList>
    </citation>
    <scope>NUCLEOTIDE SEQUENCE [LARGE SCALE GENOMIC DNA]</scope>
    <source>
        <strain evidence="8 9">EAF2021</strain>
    </source>
</reference>
<dbReference type="PANTHER" id="PTHR10165">
    <property type="entry name" value="LIPID PHOSPHATE PHOSPHATASE"/>
    <property type="match status" value="1"/>
</dbReference>
<dbReference type="SMART" id="SM00014">
    <property type="entry name" value="acidPPc"/>
    <property type="match status" value="1"/>
</dbReference>
<dbReference type="Pfam" id="PF01569">
    <property type="entry name" value="PAP2"/>
    <property type="match status" value="1"/>
</dbReference>
<evidence type="ECO:0000313" key="9">
    <source>
        <dbReference type="Proteomes" id="UP001470230"/>
    </source>
</evidence>
<feature type="transmembrane region" description="Helical" evidence="6">
    <location>
        <begin position="187"/>
        <end position="209"/>
    </location>
</feature>
<name>A0ABR2IJ25_9EUKA</name>
<sequence>MSISQMKFSENCAIVVENFTNSLKKGWIELIATICLFILTGIISITIYPKMRATSYDNLNERYTYSGETIGSVQVGFFIIVIPFVTVGAISLVLPKKIDLWYAYLSLIQTLALTLLITEALKVTVARPRPNYFSYCGYNVTTEKCNGKQKHQRDARLSFPSGHSSNSFSSGTWLTLFLSFIFPQEQIWWILIKFIPIAIATFVSATRIIDYMHHVSDVVGGAMIGVGIALMIFSAQSSRIFICENSQEDEPLLVTTDSVVI</sequence>
<feature type="transmembrane region" description="Helical" evidence="6">
    <location>
        <begin position="215"/>
        <end position="233"/>
    </location>
</feature>
<evidence type="ECO:0000256" key="4">
    <source>
        <dbReference type="ARBA" id="ARBA00022989"/>
    </source>
</evidence>
<evidence type="ECO:0000259" key="7">
    <source>
        <dbReference type="SMART" id="SM00014"/>
    </source>
</evidence>
<organism evidence="8 9">
    <name type="scientific">Tritrichomonas musculus</name>
    <dbReference type="NCBI Taxonomy" id="1915356"/>
    <lineage>
        <taxon>Eukaryota</taxon>
        <taxon>Metamonada</taxon>
        <taxon>Parabasalia</taxon>
        <taxon>Tritrichomonadida</taxon>
        <taxon>Tritrichomonadidae</taxon>
        <taxon>Tritrichomonas</taxon>
    </lineage>
</organism>
<evidence type="ECO:0000256" key="3">
    <source>
        <dbReference type="ARBA" id="ARBA00022692"/>
    </source>
</evidence>
<gene>
    <name evidence="8" type="ORF">M9Y10_011255</name>
</gene>
<keyword evidence="9" id="KW-1185">Reference proteome</keyword>
<evidence type="ECO:0000256" key="5">
    <source>
        <dbReference type="ARBA" id="ARBA00023136"/>
    </source>
</evidence>
<dbReference type="Gene3D" id="1.20.144.10">
    <property type="entry name" value="Phosphatidic acid phosphatase type 2/haloperoxidase"/>
    <property type="match status" value="1"/>
</dbReference>
<proteinExistence type="inferred from homology"/>
<evidence type="ECO:0000256" key="1">
    <source>
        <dbReference type="ARBA" id="ARBA00004141"/>
    </source>
</evidence>
<feature type="transmembrane region" description="Helical" evidence="6">
    <location>
        <begin position="100"/>
        <end position="121"/>
    </location>
</feature>
<keyword evidence="3 6" id="KW-0812">Transmembrane</keyword>
<keyword evidence="5 6" id="KW-0472">Membrane</keyword>
<dbReference type="SUPFAM" id="SSF48317">
    <property type="entry name" value="Acid phosphatase/Vanadium-dependent haloperoxidase"/>
    <property type="match status" value="1"/>
</dbReference>
<protein>
    <recommendedName>
        <fullName evidence="7">Phosphatidic acid phosphatase type 2/haloperoxidase domain-containing protein</fullName>
    </recommendedName>
</protein>
<evidence type="ECO:0000256" key="6">
    <source>
        <dbReference type="SAM" id="Phobius"/>
    </source>
</evidence>
<dbReference type="EMBL" id="JAPFFF010000017">
    <property type="protein sequence ID" value="KAK8863569.1"/>
    <property type="molecule type" value="Genomic_DNA"/>
</dbReference>
<evidence type="ECO:0000313" key="8">
    <source>
        <dbReference type="EMBL" id="KAK8863569.1"/>
    </source>
</evidence>
<feature type="transmembrane region" description="Helical" evidence="6">
    <location>
        <begin position="27"/>
        <end position="48"/>
    </location>
</feature>
<dbReference type="InterPro" id="IPR036938">
    <property type="entry name" value="PAP2/HPO_sf"/>
</dbReference>
<dbReference type="InterPro" id="IPR043216">
    <property type="entry name" value="PAP-like"/>
</dbReference>
<dbReference type="Proteomes" id="UP001470230">
    <property type="component" value="Unassembled WGS sequence"/>
</dbReference>
<dbReference type="InterPro" id="IPR000326">
    <property type="entry name" value="PAP2/HPO"/>
</dbReference>
<feature type="domain" description="Phosphatidic acid phosphatase type 2/haloperoxidase" evidence="7">
    <location>
        <begin position="103"/>
        <end position="233"/>
    </location>
</feature>